<name>H1Z1Z5_9EURY</name>
<protein>
    <submittedName>
        <fullName evidence="1">Uncharacterized protein</fullName>
    </submittedName>
</protein>
<dbReference type="HOGENOM" id="CLU_2079430_0_0_2"/>
<gene>
    <name evidence="1" type="ORF">Metlim_1353</name>
</gene>
<dbReference type="AlphaFoldDB" id="H1Z1Z5"/>
<dbReference type="InParanoid" id="H1Z1Z5"/>
<accession>H1Z1Z5</accession>
<dbReference type="RefSeq" id="WP_004077215.1">
    <property type="nucleotide sequence ID" value="NZ_CM001436.1"/>
</dbReference>
<dbReference type="STRING" id="937775.Metlim_1353"/>
<keyword evidence="2" id="KW-1185">Reference proteome</keyword>
<evidence type="ECO:0000313" key="2">
    <source>
        <dbReference type="Proteomes" id="UP000005741"/>
    </source>
</evidence>
<evidence type="ECO:0000313" key="1">
    <source>
        <dbReference type="EMBL" id="EHQ35462.1"/>
    </source>
</evidence>
<organism evidence="1 2">
    <name type="scientific">Methanoplanus limicola DSM 2279</name>
    <dbReference type="NCBI Taxonomy" id="937775"/>
    <lineage>
        <taxon>Archaea</taxon>
        <taxon>Methanobacteriati</taxon>
        <taxon>Methanobacteriota</taxon>
        <taxon>Stenosarchaea group</taxon>
        <taxon>Methanomicrobia</taxon>
        <taxon>Methanomicrobiales</taxon>
        <taxon>Methanomicrobiaceae</taxon>
        <taxon>Methanoplanus</taxon>
    </lineage>
</organism>
<dbReference type="Proteomes" id="UP000005741">
    <property type="component" value="Chromosome"/>
</dbReference>
<dbReference type="EMBL" id="CM001436">
    <property type="protein sequence ID" value="EHQ35462.1"/>
    <property type="molecule type" value="Genomic_DNA"/>
</dbReference>
<dbReference type="OrthoDB" id="104719at2157"/>
<sequence>MSISSSGKDDLRDIGATISGGDWIGTGLNLAALIPAYGDAAKAAATVGTFVVKNPAMLKPAMVLLAGIAPQLDTAAEAISAIRKAHGDEVISRLLVNSITEDELKNLTFKITVNPYI</sequence>
<proteinExistence type="predicted"/>
<reference evidence="1 2" key="1">
    <citation type="submission" date="2011-10" db="EMBL/GenBank/DDBJ databases">
        <title>The Improved High-Quality Draft genome of Methanoplanus limicola DSM 2279.</title>
        <authorList>
            <consortium name="US DOE Joint Genome Institute (JGI-PGF)"/>
            <person name="Lucas S."/>
            <person name="Copeland A."/>
            <person name="Lapidus A."/>
            <person name="Glavina del Rio T."/>
            <person name="Dalin E."/>
            <person name="Tice H."/>
            <person name="Bruce D."/>
            <person name="Goodwin L."/>
            <person name="Pitluck S."/>
            <person name="Peters L."/>
            <person name="Mikhailova N."/>
            <person name="Lu M."/>
            <person name="Kyrpides N."/>
            <person name="Mavromatis K."/>
            <person name="Ivanova N."/>
            <person name="Markowitz V."/>
            <person name="Cheng J.-F."/>
            <person name="Hugenholtz P."/>
            <person name="Woyke T."/>
            <person name="Wu D."/>
            <person name="Wirth R."/>
            <person name="Brambilla E.-M."/>
            <person name="Klenk H.-P."/>
            <person name="Eisen J.A."/>
        </authorList>
    </citation>
    <scope>NUCLEOTIDE SEQUENCE [LARGE SCALE GENOMIC DNA]</scope>
    <source>
        <strain evidence="1 2">DSM 2279</strain>
    </source>
</reference>